<comment type="similarity">
    <text evidence="3">Belongs to the heat shock protein 70 family.</text>
</comment>
<dbReference type="EMBL" id="RBQG01000313">
    <property type="protein sequence ID" value="RMP07236.1"/>
    <property type="molecule type" value="Genomic_DNA"/>
</dbReference>
<comment type="caution">
    <text evidence="4">The sequence shown here is derived from an EMBL/GenBank/DDBJ whole genome shotgun (WGS) entry which is preliminary data.</text>
</comment>
<sequence>MKIGVDFGTSFSSAAFFVNGEVQPITFGNDQQFRTAVFFPDRYVDPSQFVLTAKHEHEIDSAIATQKSFYNSQMALYRARLESIDKGGMAGGYGRDGYSAAKKALLRERVAKPRKVSDEDTRQSTINMLRRRWVSMQRESIAQEGLDVRKANGIFGEDAIEALYNDEDGRIFQSPKSMLGYRLEPHHRDVVVGVISQVLAHIRNTASRQLNKEVTAVVLGRPVEFRGTVGSRDDQQTQDLLERAAKEAGFADVEFLREPSAAAYAYHMQSPHAHAALIIDIGGGTTDIAYAQVGGEVAQPVIHQVWGQGFGGTDVDVDLSISAAMPMFGKDDKHGLPLHAYRSAAQISALSLQRDFVKQDLARVIEPFKTRLKRLKEKGTTVRLNRDIEQLKIDLSGDSYASRELDYIEPELRVTADSNVLETSTRRFLKDFRVLLQKVRAELSNAVPVVFMTGGMSRAPYVQACVCEVFAGSEVVMGDASLGVVAGLAQFAAAQGPGQSAPHTYEGADKGLSIEEILCRD</sequence>
<gene>
    <name evidence="4" type="ORF">ALQ28_00010</name>
</gene>
<dbReference type="Gene3D" id="3.30.420.40">
    <property type="match status" value="2"/>
</dbReference>
<dbReference type="Proteomes" id="UP000267908">
    <property type="component" value="Unassembled WGS sequence"/>
</dbReference>
<dbReference type="PANTHER" id="PTHR19375">
    <property type="entry name" value="HEAT SHOCK PROTEIN 70KDA"/>
    <property type="match status" value="1"/>
</dbReference>
<evidence type="ECO:0000313" key="5">
    <source>
        <dbReference type="Proteomes" id="UP000267908"/>
    </source>
</evidence>
<dbReference type="AlphaFoldDB" id="A0A0N8RE57"/>
<keyword evidence="4" id="KW-0346">Stress response</keyword>
<dbReference type="InterPro" id="IPR013126">
    <property type="entry name" value="Hsp_70_fam"/>
</dbReference>
<evidence type="ECO:0000256" key="1">
    <source>
        <dbReference type="ARBA" id="ARBA00022741"/>
    </source>
</evidence>
<protein>
    <submittedName>
        <fullName evidence="4">Heat shock protein</fullName>
    </submittedName>
</protein>
<accession>A0A0N8RE57</accession>
<keyword evidence="2 3" id="KW-0067">ATP-binding</keyword>
<name>A0A0N8RE57_9PSED</name>
<evidence type="ECO:0000313" key="4">
    <source>
        <dbReference type="EMBL" id="RMP07236.1"/>
    </source>
</evidence>
<dbReference type="InterPro" id="IPR043129">
    <property type="entry name" value="ATPase_NBD"/>
</dbReference>
<evidence type="ECO:0000256" key="3">
    <source>
        <dbReference type="RuleBase" id="RU003322"/>
    </source>
</evidence>
<keyword evidence="1 3" id="KW-0547">Nucleotide-binding</keyword>
<organism evidence="4 5">
    <name type="scientific">Pseudomonas syringae pv. delphinii</name>
    <dbReference type="NCBI Taxonomy" id="192088"/>
    <lineage>
        <taxon>Bacteria</taxon>
        <taxon>Pseudomonadati</taxon>
        <taxon>Pseudomonadota</taxon>
        <taxon>Gammaproteobacteria</taxon>
        <taxon>Pseudomonadales</taxon>
        <taxon>Pseudomonadaceae</taxon>
        <taxon>Pseudomonas</taxon>
    </lineage>
</organism>
<reference evidence="4 5" key="1">
    <citation type="submission" date="2018-08" db="EMBL/GenBank/DDBJ databases">
        <title>Recombination of ecologically and evolutionarily significant loci maintains genetic cohesion in the Pseudomonas syringae species complex.</title>
        <authorList>
            <person name="Dillon M."/>
            <person name="Thakur S."/>
            <person name="Almeida R.N.D."/>
            <person name="Weir B.S."/>
            <person name="Guttman D.S."/>
        </authorList>
    </citation>
    <scope>NUCLEOTIDE SEQUENCE [LARGE SCALE GENOMIC DNA]</scope>
    <source>
        <strain evidence="4 5">ICMP 4330</strain>
    </source>
</reference>
<dbReference type="SUPFAM" id="SSF53067">
    <property type="entry name" value="Actin-like ATPase domain"/>
    <property type="match status" value="2"/>
</dbReference>
<evidence type="ECO:0000256" key="2">
    <source>
        <dbReference type="ARBA" id="ARBA00022840"/>
    </source>
</evidence>
<dbReference type="GO" id="GO:0005524">
    <property type="term" value="F:ATP binding"/>
    <property type="evidence" value="ECO:0007669"/>
    <property type="project" value="UniProtKB-KW"/>
</dbReference>
<proteinExistence type="inferred from homology"/>
<dbReference type="RefSeq" id="WP_057436290.1">
    <property type="nucleotide sequence ID" value="NZ_LJQH01000224.1"/>
</dbReference>
<dbReference type="Gene3D" id="3.90.640.10">
    <property type="entry name" value="Actin, Chain A, domain 4"/>
    <property type="match status" value="1"/>
</dbReference>
<dbReference type="GO" id="GO:0140662">
    <property type="term" value="F:ATP-dependent protein folding chaperone"/>
    <property type="evidence" value="ECO:0007669"/>
    <property type="project" value="InterPro"/>
</dbReference>
<dbReference type="Pfam" id="PF00012">
    <property type="entry name" value="HSP70"/>
    <property type="match status" value="1"/>
</dbReference>